<dbReference type="Pfam" id="PF00535">
    <property type="entry name" value="Glycos_transf_2"/>
    <property type="match status" value="1"/>
</dbReference>
<dbReference type="EC" id="2.4.-.-" evidence="6"/>
<evidence type="ECO:0000256" key="3">
    <source>
        <dbReference type="ARBA" id="ARBA00022676"/>
    </source>
</evidence>
<evidence type="ECO:0000313" key="7">
    <source>
        <dbReference type="Proteomes" id="UP001261125"/>
    </source>
</evidence>
<evidence type="ECO:0000256" key="2">
    <source>
        <dbReference type="ARBA" id="ARBA00006739"/>
    </source>
</evidence>
<dbReference type="CDD" id="cd04186">
    <property type="entry name" value="GT_2_like_c"/>
    <property type="match status" value="1"/>
</dbReference>
<dbReference type="PANTHER" id="PTHR43179:SF12">
    <property type="entry name" value="GALACTOFURANOSYLTRANSFERASE GLFT2"/>
    <property type="match status" value="1"/>
</dbReference>
<keyword evidence="7" id="KW-1185">Reference proteome</keyword>
<comment type="similarity">
    <text evidence="2">Belongs to the glycosyltransferase 2 family.</text>
</comment>
<keyword evidence="4 6" id="KW-0808">Transferase</keyword>
<dbReference type="RefSeq" id="WP_316003241.1">
    <property type="nucleotide sequence ID" value="NZ_JAWDIT010000001.1"/>
</dbReference>
<evidence type="ECO:0000259" key="5">
    <source>
        <dbReference type="Pfam" id="PF00535"/>
    </source>
</evidence>
<reference evidence="6 7" key="1">
    <citation type="submission" date="2023-09" db="EMBL/GenBank/DDBJ databases">
        <title>Microbacterium fusihabitans sp. nov., Microbacterium phycihabitans sp. nov., and Microbacterium cervinum sp. nov., isolated from dried seaweeds of beach.</title>
        <authorList>
            <person name="Lee S.D."/>
        </authorList>
    </citation>
    <scope>NUCLEOTIDE SEQUENCE [LARGE SCALE GENOMIC DNA]</scope>
    <source>
        <strain evidence="6 7">KSW2-29</strain>
    </source>
</reference>
<organism evidence="6 7">
    <name type="scientific">Microbacterium phycohabitans</name>
    <dbReference type="NCBI Taxonomy" id="3075993"/>
    <lineage>
        <taxon>Bacteria</taxon>
        <taxon>Bacillati</taxon>
        <taxon>Actinomycetota</taxon>
        <taxon>Actinomycetes</taxon>
        <taxon>Micrococcales</taxon>
        <taxon>Microbacteriaceae</taxon>
        <taxon>Microbacterium</taxon>
    </lineage>
</organism>
<protein>
    <submittedName>
        <fullName evidence="6">Glycosyltransferase family 2 protein</fullName>
        <ecNumber evidence="6">2.4.-.-</ecNumber>
    </submittedName>
</protein>
<dbReference type="Proteomes" id="UP001261125">
    <property type="component" value="Unassembled WGS sequence"/>
</dbReference>
<dbReference type="EMBL" id="JAWDIT010000001">
    <property type="protein sequence ID" value="MDU0344421.1"/>
    <property type="molecule type" value="Genomic_DNA"/>
</dbReference>
<evidence type="ECO:0000256" key="4">
    <source>
        <dbReference type="ARBA" id="ARBA00022679"/>
    </source>
</evidence>
<dbReference type="InterPro" id="IPR029044">
    <property type="entry name" value="Nucleotide-diphossugar_trans"/>
</dbReference>
<evidence type="ECO:0000256" key="1">
    <source>
        <dbReference type="ARBA" id="ARBA00004776"/>
    </source>
</evidence>
<evidence type="ECO:0000313" key="6">
    <source>
        <dbReference type="EMBL" id="MDU0344421.1"/>
    </source>
</evidence>
<proteinExistence type="inferred from homology"/>
<keyword evidence="3 6" id="KW-0328">Glycosyltransferase</keyword>
<sequence length="324" mass="34949">MTGSPDIDIVIPVYGGWDFVRTCLQAATQQSVAARVIVVDDRSPDDTADRVAAEFPDVTLIRNERNLGFARACNAGLAAGTARLVMLVNSDVVLEPDAVERVLTAMPDEASRRVGSGATLLLAPDGTVDSYGIVADVTGAGFVRFHGAALPAADPVDPPVLGPYGAVAVYVRAALDEVGLFDTNIFMYGEELDLAFRLRAATWTCVAIEGPLGTHLGGASAGRESARQRRLSGFARGYLLRKYGVLRSRWALRALAVEIVVSGARLVLRRDVLSLRGRWEGWRRGADAPRTALPLDAVDDSIDLRQSMRMRGDRYWAERPAASR</sequence>
<feature type="domain" description="Glycosyltransferase 2-like" evidence="5">
    <location>
        <begin position="9"/>
        <end position="108"/>
    </location>
</feature>
<accession>A0ABU3SI97</accession>
<gene>
    <name evidence="6" type="ORF">RWH44_01780</name>
</gene>
<dbReference type="SUPFAM" id="SSF53448">
    <property type="entry name" value="Nucleotide-diphospho-sugar transferases"/>
    <property type="match status" value="1"/>
</dbReference>
<dbReference type="GO" id="GO:0016757">
    <property type="term" value="F:glycosyltransferase activity"/>
    <property type="evidence" value="ECO:0007669"/>
    <property type="project" value="UniProtKB-KW"/>
</dbReference>
<comment type="caution">
    <text evidence="6">The sequence shown here is derived from an EMBL/GenBank/DDBJ whole genome shotgun (WGS) entry which is preliminary data.</text>
</comment>
<dbReference type="InterPro" id="IPR001173">
    <property type="entry name" value="Glyco_trans_2-like"/>
</dbReference>
<dbReference type="Gene3D" id="3.90.550.10">
    <property type="entry name" value="Spore Coat Polysaccharide Biosynthesis Protein SpsA, Chain A"/>
    <property type="match status" value="1"/>
</dbReference>
<dbReference type="PANTHER" id="PTHR43179">
    <property type="entry name" value="RHAMNOSYLTRANSFERASE WBBL"/>
    <property type="match status" value="1"/>
</dbReference>
<name>A0ABU3SI97_9MICO</name>
<comment type="pathway">
    <text evidence="1">Cell wall biogenesis; cell wall polysaccharide biosynthesis.</text>
</comment>